<reference evidence="3 4" key="1">
    <citation type="submission" date="2024-09" db="EMBL/GenBank/DDBJ databases">
        <authorList>
            <person name="Sun Q."/>
            <person name="Mori K."/>
        </authorList>
    </citation>
    <scope>NUCLEOTIDE SEQUENCE [LARGE SCALE GENOMIC DNA]</scope>
    <source>
        <strain evidence="3 4">TBRC 1432</strain>
    </source>
</reference>
<name>A0ABV6MI36_9PSEU</name>
<feature type="transmembrane region" description="Helical" evidence="2">
    <location>
        <begin position="12"/>
        <end position="33"/>
    </location>
</feature>
<gene>
    <name evidence="3" type="ORF">ACFFH7_00555</name>
</gene>
<organism evidence="3 4">
    <name type="scientific">Kutzneria chonburiensis</name>
    <dbReference type="NCBI Taxonomy" id="1483604"/>
    <lineage>
        <taxon>Bacteria</taxon>
        <taxon>Bacillati</taxon>
        <taxon>Actinomycetota</taxon>
        <taxon>Actinomycetes</taxon>
        <taxon>Pseudonocardiales</taxon>
        <taxon>Pseudonocardiaceae</taxon>
        <taxon>Kutzneria</taxon>
    </lineage>
</organism>
<keyword evidence="2" id="KW-1133">Transmembrane helix</keyword>
<feature type="region of interest" description="Disordered" evidence="1">
    <location>
        <begin position="42"/>
        <end position="65"/>
    </location>
</feature>
<accession>A0ABV6MI36</accession>
<protein>
    <submittedName>
        <fullName evidence="3">Uncharacterized protein</fullName>
    </submittedName>
</protein>
<dbReference type="EMBL" id="JBHLUD010000001">
    <property type="protein sequence ID" value="MFC0539946.1"/>
    <property type="molecule type" value="Genomic_DNA"/>
</dbReference>
<keyword evidence="4" id="KW-1185">Reference proteome</keyword>
<dbReference type="Proteomes" id="UP001589810">
    <property type="component" value="Unassembled WGS sequence"/>
</dbReference>
<evidence type="ECO:0000256" key="1">
    <source>
        <dbReference type="SAM" id="MobiDB-lite"/>
    </source>
</evidence>
<keyword evidence="2" id="KW-0472">Membrane</keyword>
<evidence type="ECO:0000256" key="2">
    <source>
        <dbReference type="SAM" id="Phobius"/>
    </source>
</evidence>
<proteinExistence type="predicted"/>
<keyword evidence="2" id="KW-0812">Transmembrane</keyword>
<evidence type="ECO:0000313" key="3">
    <source>
        <dbReference type="EMBL" id="MFC0539946.1"/>
    </source>
</evidence>
<comment type="caution">
    <text evidence="3">The sequence shown here is derived from an EMBL/GenBank/DDBJ whole genome shotgun (WGS) entry which is preliminary data.</text>
</comment>
<dbReference type="RefSeq" id="WP_273938717.1">
    <property type="nucleotide sequence ID" value="NZ_CP097263.1"/>
</dbReference>
<evidence type="ECO:0000313" key="4">
    <source>
        <dbReference type="Proteomes" id="UP001589810"/>
    </source>
</evidence>
<sequence>MTPQASPNRSTLTWLIPITLLIAVCALVGGLIARQLYATSKPVDTKPPASAPSGPTTDTGHPDDTESVYFTEFAKADPDADQVQRAIQNYFNAINKRDYKKWQQTMTPEAGGQTESYWRNGYKSTVDKDMHIYRIEDTEQGADVFGSFTSYQDLADAPDELKATCVRWNMIWPMVSINGVFRIGKPSIAPHACGT</sequence>